<dbReference type="Gene3D" id="1.20.5.400">
    <property type="match status" value="1"/>
</dbReference>
<dbReference type="PRINTS" id="PR00031">
    <property type="entry name" value="HTHREPRESSR"/>
</dbReference>
<feature type="compositionally biased region" description="Basic and acidic residues" evidence="11">
    <location>
        <begin position="186"/>
        <end position="205"/>
    </location>
</feature>
<sequence>MAGSGGLGRVYGGSSGGVGAVMLQNQRLPSSSSSSSQPLESFFISGSSSSFLGSSAMVSFEDVCGRKRPESSFFRTYDHEDNVGDEDFEDYFHQPEKKRRLTIEQVRFLEKSFESENKLEPERKVQLAKELGLQPRQVAIWFQNRRARWKTKQLEKDFDTLQASYDSLKADYDNLLKEKEQLQTEAVHLTDKLRLKEKRQEDHSEPPSTYSEVKSVEQREPIVDSASESDKHHSAKSDVLDSDSTHHGDGGYSSLGEPGDSSYAFEADHSDISQDDEDYLSKSLLPSSHAFSKIEYIDYPRPPSHSGNFELPGDDHASLLWPYWDINLKM</sequence>
<keyword evidence="2 10" id="KW-0805">Transcription regulation</keyword>
<proteinExistence type="inferred from homology"/>
<feature type="domain" description="Homeobox" evidence="12">
    <location>
        <begin position="92"/>
        <end position="152"/>
    </location>
</feature>
<evidence type="ECO:0000256" key="11">
    <source>
        <dbReference type="SAM" id="MobiDB-lite"/>
    </source>
</evidence>
<organism evidence="13">
    <name type="scientific">Opuntia streptacantha</name>
    <name type="common">Prickly pear cactus</name>
    <name type="synonym">Opuntia cardona</name>
    <dbReference type="NCBI Taxonomy" id="393608"/>
    <lineage>
        <taxon>Eukaryota</taxon>
        <taxon>Viridiplantae</taxon>
        <taxon>Streptophyta</taxon>
        <taxon>Embryophyta</taxon>
        <taxon>Tracheophyta</taxon>
        <taxon>Spermatophyta</taxon>
        <taxon>Magnoliopsida</taxon>
        <taxon>eudicotyledons</taxon>
        <taxon>Gunneridae</taxon>
        <taxon>Pentapetalae</taxon>
        <taxon>Caryophyllales</taxon>
        <taxon>Cactineae</taxon>
        <taxon>Cactaceae</taxon>
        <taxon>Opuntioideae</taxon>
        <taxon>Opuntia</taxon>
    </lineage>
</organism>
<dbReference type="GO" id="GO:0042802">
    <property type="term" value="F:identical protein binding"/>
    <property type="evidence" value="ECO:0007669"/>
    <property type="project" value="UniProtKB-ARBA"/>
</dbReference>
<comment type="similarity">
    <text evidence="7 10">Belongs to the HD-ZIP homeobox family. Class I subfamily.</text>
</comment>
<dbReference type="GO" id="GO:0045893">
    <property type="term" value="P:positive regulation of DNA-templated transcription"/>
    <property type="evidence" value="ECO:0007669"/>
    <property type="project" value="UniProtKB-ARBA"/>
</dbReference>
<dbReference type="Pfam" id="PF00046">
    <property type="entry name" value="Homeodomain"/>
    <property type="match status" value="1"/>
</dbReference>
<evidence type="ECO:0000256" key="1">
    <source>
        <dbReference type="ARBA" id="ARBA00004123"/>
    </source>
</evidence>
<dbReference type="InterPro" id="IPR045224">
    <property type="entry name" value="HDZip_class_I_plant"/>
</dbReference>
<evidence type="ECO:0000256" key="3">
    <source>
        <dbReference type="ARBA" id="ARBA00023125"/>
    </source>
</evidence>
<keyword evidence="3 8" id="KW-0238">DNA-binding</keyword>
<reference evidence="13" key="1">
    <citation type="journal article" date="2013" name="J. Plant Res.">
        <title>Effect of fungi and light on seed germination of three Opuntia species from semiarid lands of central Mexico.</title>
        <authorList>
            <person name="Delgado-Sanchez P."/>
            <person name="Jimenez-Bremont J.F."/>
            <person name="Guerrero-Gonzalez Mde L."/>
            <person name="Flores J."/>
        </authorList>
    </citation>
    <scope>NUCLEOTIDE SEQUENCE</scope>
    <source>
        <tissue evidence="13">Cladode</tissue>
    </source>
</reference>
<evidence type="ECO:0000256" key="4">
    <source>
        <dbReference type="ARBA" id="ARBA00023155"/>
    </source>
</evidence>
<dbReference type="InterPro" id="IPR009057">
    <property type="entry name" value="Homeodomain-like_sf"/>
</dbReference>
<dbReference type="PANTHER" id="PTHR24326">
    <property type="entry name" value="HOMEOBOX-LEUCINE ZIPPER PROTEIN"/>
    <property type="match status" value="1"/>
</dbReference>
<dbReference type="EMBL" id="GISG01141501">
    <property type="protein sequence ID" value="MBA4645228.1"/>
    <property type="molecule type" value="Transcribed_RNA"/>
</dbReference>
<dbReference type="PROSITE" id="PS50071">
    <property type="entry name" value="HOMEOBOX_2"/>
    <property type="match status" value="1"/>
</dbReference>
<evidence type="ECO:0000256" key="9">
    <source>
        <dbReference type="RuleBase" id="RU000682"/>
    </source>
</evidence>
<dbReference type="InterPro" id="IPR017970">
    <property type="entry name" value="Homeobox_CS"/>
</dbReference>
<evidence type="ECO:0000256" key="2">
    <source>
        <dbReference type="ARBA" id="ARBA00023015"/>
    </source>
</evidence>
<dbReference type="PROSITE" id="PS00027">
    <property type="entry name" value="HOMEOBOX_1"/>
    <property type="match status" value="1"/>
</dbReference>
<dbReference type="GO" id="GO:0043565">
    <property type="term" value="F:sequence-specific DNA binding"/>
    <property type="evidence" value="ECO:0007669"/>
    <property type="project" value="InterPro"/>
</dbReference>
<evidence type="ECO:0000256" key="8">
    <source>
        <dbReference type="PROSITE-ProRule" id="PRU00108"/>
    </source>
</evidence>
<evidence type="ECO:0000313" key="13">
    <source>
        <dbReference type="EMBL" id="MBA4645228.1"/>
    </source>
</evidence>
<keyword evidence="6 8" id="KW-0539">Nucleus</keyword>
<dbReference type="GO" id="GO:0005634">
    <property type="term" value="C:nucleus"/>
    <property type="evidence" value="ECO:0007669"/>
    <property type="project" value="UniProtKB-SubCell"/>
</dbReference>
<protein>
    <recommendedName>
        <fullName evidence="10">Homeobox-leucine zipper protein</fullName>
    </recommendedName>
    <alternativeName>
        <fullName evidence="10">HD-ZIP protein</fullName>
    </alternativeName>
    <alternativeName>
        <fullName evidence="10">Homeodomain transcription factor</fullName>
    </alternativeName>
</protein>
<evidence type="ECO:0000259" key="12">
    <source>
        <dbReference type="PROSITE" id="PS50071"/>
    </source>
</evidence>
<dbReference type="PANTHER" id="PTHR24326:SF606">
    <property type="entry name" value="HOMEOBOX-LEUCINE ZIPPER PROTEIN ATHB-54"/>
    <property type="match status" value="1"/>
</dbReference>
<dbReference type="SMART" id="SM00389">
    <property type="entry name" value="HOX"/>
    <property type="match status" value="1"/>
</dbReference>
<comment type="subcellular location">
    <subcellularLocation>
        <location evidence="1 8 9">Nucleus</location>
    </subcellularLocation>
</comment>
<keyword evidence="5 10" id="KW-0804">Transcription</keyword>
<evidence type="ECO:0000256" key="5">
    <source>
        <dbReference type="ARBA" id="ARBA00023163"/>
    </source>
</evidence>
<name>A0A7C9DS52_OPUST</name>
<comment type="function">
    <text evidence="10">Transcription factor.</text>
</comment>
<keyword evidence="4 8" id="KW-0371">Homeobox</keyword>
<feature type="DNA-binding region" description="Homeobox" evidence="8">
    <location>
        <begin position="94"/>
        <end position="153"/>
    </location>
</feature>
<accession>A0A7C9DS52</accession>
<feature type="region of interest" description="Disordered" evidence="11">
    <location>
        <begin position="186"/>
        <end position="279"/>
    </location>
</feature>
<evidence type="ECO:0000256" key="6">
    <source>
        <dbReference type="ARBA" id="ARBA00023242"/>
    </source>
</evidence>
<dbReference type="SUPFAM" id="SSF46689">
    <property type="entry name" value="Homeodomain-like"/>
    <property type="match status" value="1"/>
</dbReference>
<dbReference type="CDD" id="cd00086">
    <property type="entry name" value="homeodomain"/>
    <property type="match status" value="1"/>
</dbReference>
<dbReference type="FunFam" id="1.10.10.60:FF:000159">
    <property type="entry name" value="Homeobox-leucine zipper protein HAT5"/>
    <property type="match status" value="1"/>
</dbReference>
<dbReference type="InterPro" id="IPR000047">
    <property type="entry name" value="HTH_motif"/>
</dbReference>
<dbReference type="InterPro" id="IPR001356">
    <property type="entry name" value="HD"/>
</dbReference>
<dbReference type="Pfam" id="PF02183">
    <property type="entry name" value="HALZ"/>
    <property type="match status" value="1"/>
</dbReference>
<dbReference type="InterPro" id="IPR003106">
    <property type="entry name" value="Leu_zip_homeo"/>
</dbReference>
<evidence type="ECO:0000256" key="7">
    <source>
        <dbReference type="ARBA" id="ARBA00025748"/>
    </source>
</evidence>
<dbReference type="Gene3D" id="1.10.10.60">
    <property type="entry name" value="Homeodomain-like"/>
    <property type="match status" value="1"/>
</dbReference>
<dbReference type="AlphaFoldDB" id="A0A7C9DS52"/>
<dbReference type="GO" id="GO:0000981">
    <property type="term" value="F:DNA-binding transcription factor activity, RNA polymerase II-specific"/>
    <property type="evidence" value="ECO:0007669"/>
    <property type="project" value="UniProtKB-UniRule"/>
</dbReference>
<feature type="compositionally biased region" description="Basic and acidic residues" evidence="11">
    <location>
        <begin position="214"/>
        <end position="249"/>
    </location>
</feature>
<reference evidence="13" key="2">
    <citation type="submission" date="2020-07" db="EMBL/GenBank/DDBJ databases">
        <authorList>
            <person name="Vera ALvarez R."/>
            <person name="Arias-Moreno D.M."/>
            <person name="Jimenez-Jacinto V."/>
            <person name="Jimenez-Bremont J.F."/>
            <person name="Swaminathan K."/>
            <person name="Moose S.P."/>
            <person name="Guerrero-Gonzalez M.L."/>
            <person name="Marino-Ramirez L."/>
            <person name="Landsman D."/>
            <person name="Rodriguez-Kessler M."/>
            <person name="Delgado-Sanchez P."/>
        </authorList>
    </citation>
    <scope>NUCLEOTIDE SEQUENCE</scope>
    <source>
        <tissue evidence="13">Cladode</tissue>
    </source>
</reference>
<evidence type="ECO:0000256" key="10">
    <source>
        <dbReference type="RuleBase" id="RU369038"/>
    </source>
</evidence>